<gene>
    <name evidence="4" type="ORF">CDL12_20888</name>
</gene>
<dbReference type="Proteomes" id="UP000231279">
    <property type="component" value="Unassembled WGS sequence"/>
</dbReference>
<accession>A0A2G9GMN3</accession>
<dbReference type="PANTHER" id="PTHR31875">
    <property type="entry name" value="PROTEIN DEHYDRATION-INDUCED 19"/>
    <property type="match status" value="1"/>
</dbReference>
<protein>
    <recommendedName>
        <fullName evidence="6">Protein dehydration-induced 19 C-terminal domain-containing protein</fullName>
    </recommendedName>
</protein>
<evidence type="ECO:0008006" key="6">
    <source>
        <dbReference type="Google" id="ProtNLM"/>
    </source>
</evidence>
<evidence type="ECO:0000259" key="2">
    <source>
        <dbReference type="Pfam" id="PF05605"/>
    </source>
</evidence>
<dbReference type="InterPro" id="IPR027935">
    <property type="entry name" value="Di19_C"/>
</dbReference>
<feature type="domain" description="Di19 C-terminal" evidence="3">
    <location>
        <begin position="97"/>
        <end position="206"/>
    </location>
</feature>
<evidence type="ECO:0000259" key="3">
    <source>
        <dbReference type="Pfam" id="PF14571"/>
    </source>
</evidence>
<evidence type="ECO:0000313" key="4">
    <source>
        <dbReference type="EMBL" id="PIN06561.1"/>
    </source>
</evidence>
<feature type="domain" description="Di19 zinc-binding" evidence="2">
    <location>
        <begin position="51"/>
        <end position="80"/>
    </location>
</feature>
<dbReference type="OrthoDB" id="7873042at2759"/>
<dbReference type="STRING" id="429701.A0A2G9GMN3"/>
<evidence type="ECO:0000256" key="1">
    <source>
        <dbReference type="ARBA" id="ARBA00007109"/>
    </source>
</evidence>
<dbReference type="InterPro" id="IPR033347">
    <property type="entry name" value="Di19"/>
</dbReference>
<name>A0A2G9GMN3_9LAMI</name>
<reference evidence="5" key="1">
    <citation type="journal article" date="2018" name="Gigascience">
        <title>Genome assembly of the Pink Ipe (Handroanthus impetiginosus, Bignoniaceae), a highly valued, ecologically keystone Neotropical timber forest tree.</title>
        <authorList>
            <person name="Silva-Junior O.B."/>
            <person name="Grattapaglia D."/>
            <person name="Novaes E."/>
            <person name="Collevatti R.G."/>
        </authorList>
    </citation>
    <scope>NUCLEOTIDE SEQUENCE [LARGE SCALE GENOMIC DNA]</scope>
    <source>
        <strain evidence="5">cv. UFG-1</strain>
    </source>
</reference>
<dbReference type="AlphaFoldDB" id="A0A2G9GMN3"/>
<dbReference type="Pfam" id="PF05605">
    <property type="entry name" value="zf-Di19"/>
    <property type="match status" value="1"/>
</dbReference>
<dbReference type="PANTHER" id="PTHR31875:SF6">
    <property type="entry name" value="PROTEIN DEHYDRATION-INDUCED 19"/>
    <property type="match status" value="1"/>
</dbReference>
<dbReference type="Pfam" id="PF14571">
    <property type="entry name" value="Di19_C"/>
    <property type="match status" value="1"/>
</dbReference>
<keyword evidence="5" id="KW-1185">Reference proteome</keyword>
<organism evidence="4 5">
    <name type="scientific">Handroanthus impetiginosus</name>
    <dbReference type="NCBI Taxonomy" id="429701"/>
    <lineage>
        <taxon>Eukaryota</taxon>
        <taxon>Viridiplantae</taxon>
        <taxon>Streptophyta</taxon>
        <taxon>Embryophyta</taxon>
        <taxon>Tracheophyta</taxon>
        <taxon>Spermatophyta</taxon>
        <taxon>Magnoliopsida</taxon>
        <taxon>eudicotyledons</taxon>
        <taxon>Gunneridae</taxon>
        <taxon>Pentapetalae</taxon>
        <taxon>asterids</taxon>
        <taxon>lamiids</taxon>
        <taxon>Lamiales</taxon>
        <taxon>Bignoniaceae</taxon>
        <taxon>Crescentiina</taxon>
        <taxon>Tabebuia alliance</taxon>
        <taxon>Handroanthus</taxon>
    </lineage>
</organism>
<proteinExistence type="inferred from homology"/>
<comment type="similarity">
    <text evidence="1">Belongs to the Di19 family.</text>
</comment>
<dbReference type="EMBL" id="NKXS01004386">
    <property type="protein sequence ID" value="PIN06561.1"/>
    <property type="molecule type" value="Genomic_DNA"/>
</dbReference>
<sequence>MDSDLWAARLAAAKRQFSLQNNHHLSHGEQNSHLDRFIMDDFEVEEEARPDYPCPYCYEEFDIASLCSHLEDEHSSESKATRRRRLRRVPIPNGQALSLLGRDLREAHLQVLLGGSGYRSNTAASSTAATDNFLSSLLLNFSASETDEISKSLMSSLEENSAKSVASQHMWKSSLHSSLSREEQERRMKQAAGRAVFVQDLLASTLIAEK</sequence>
<evidence type="ECO:0000313" key="5">
    <source>
        <dbReference type="Proteomes" id="UP000231279"/>
    </source>
</evidence>
<comment type="caution">
    <text evidence="4">The sequence shown here is derived from an EMBL/GenBank/DDBJ whole genome shotgun (WGS) entry which is preliminary data.</text>
</comment>
<dbReference type="InterPro" id="IPR008598">
    <property type="entry name" value="Di19_Zn-bd"/>
</dbReference>